<reference evidence="2" key="2">
    <citation type="submission" date="2016-08" db="EMBL/GenBank/DDBJ databases">
        <authorList>
            <person name="Seilhamer J.J."/>
        </authorList>
    </citation>
    <scope>NUCLEOTIDE SEQUENCE</scope>
</reference>
<proteinExistence type="predicted"/>
<name>A0A1C9JBP0_9CHLO</name>
<keyword evidence="2" id="KW-0150">Chloroplast</keyword>
<evidence type="ECO:0000256" key="1">
    <source>
        <dbReference type="SAM" id="MobiDB-lite"/>
    </source>
</evidence>
<feature type="region of interest" description="Disordered" evidence="1">
    <location>
        <begin position="87"/>
        <end position="119"/>
    </location>
</feature>
<dbReference type="EMBL" id="KX808498">
    <property type="protein sequence ID" value="AOP19268.1"/>
    <property type="molecule type" value="Genomic_DNA"/>
</dbReference>
<gene>
    <name evidence="2" type="primary">orf276</name>
</gene>
<dbReference type="AlphaFoldDB" id="A0A1C9JBP0"/>
<keyword evidence="2" id="KW-0934">Plastid</keyword>
<sequence>MDSVDQELMEFTLLRQEAIQEVENLVFENLAITHQASLQDLHAFNDIQKAVNEPQVDEPPPYIPTPQLVDTYTPLSSDKLPGYTITPNQGVGNGHGGGSNWNGGGGGDSNWEGDGVPENDPGPQFNHLIFFLVGGSVVVLGRVLGRVLVQYGQNLMEDSSQHLIDHYLKKNTVPEVPNPPDQKLESEHKKLWRGRGAAWASAPSSRICFVNSCSYFGNWFSCIGIWAPSRALWRGLRAIILRIEALMRVICHEIARLLLTLIPPQFQWRGLSLLSE</sequence>
<protein>
    <submittedName>
        <fullName evidence="2">Uncharacterized protein</fullName>
    </submittedName>
</protein>
<feature type="compositionally biased region" description="Gly residues" evidence="1">
    <location>
        <begin position="91"/>
        <end position="108"/>
    </location>
</feature>
<reference evidence="2" key="1">
    <citation type="journal article" date="2016" name="Genome Biol. Evol.">
        <title>Evolutionary Dynamics of Chloroplast Genomes in Low Light: A Case Study of the Endolithic Green Alga Ostreobium quekettii.</title>
        <authorList>
            <person name="R Marcelino V."/>
            <person name="Cremen M.C."/>
            <person name="Jackson C.J."/>
            <person name="Larkum A.A."/>
            <person name="Verbruggen H."/>
        </authorList>
    </citation>
    <scope>NUCLEOTIDE SEQUENCE</scope>
</reference>
<organism evidence="2">
    <name type="scientific">Caulerpa cliftonii</name>
    <dbReference type="NCBI Taxonomy" id="1004391"/>
    <lineage>
        <taxon>Eukaryota</taxon>
        <taxon>Viridiplantae</taxon>
        <taxon>Chlorophyta</taxon>
        <taxon>core chlorophytes</taxon>
        <taxon>Ulvophyceae</taxon>
        <taxon>TCBD clade</taxon>
        <taxon>Bryopsidales</taxon>
        <taxon>Halimedineae</taxon>
        <taxon>Caulerpaceae</taxon>
        <taxon>Caulerpa</taxon>
    </lineage>
</organism>
<evidence type="ECO:0000313" key="2">
    <source>
        <dbReference type="EMBL" id="AOP19268.1"/>
    </source>
</evidence>
<dbReference type="GeneID" id="29288771"/>
<dbReference type="RefSeq" id="YP_009306364.1">
    <property type="nucleotide sequence ID" value="NC_031368.1"/>
</dbReference>
<geneLocation type="chloroplast" evidence="2"/>
<accession>A0A1C9JBP0</accession>